<dbReference type="AlphaFoldDB" id="A0A5C6W553"/>
<reference evidence="6 7" key="1">
    <citation type="journal article" date="2005" name="Int. J. Syst. Evol. Microbiol.">
        <title>Bacillus litoralis sp. nov., isolated from a tidal flat of the Yellow Sea in Korea.</title>
        <authorList>
            <person name="Yoon J.H."/>
            <person name="Oh T.K."/>
        </authorList>
    </citation>
    <scope>NUCLEOTIDE SEQUENCE [LARGE SCALE GENOMIC DNA]</scope>
    <source>
        <strain evidence="6 7">SW-211</strain>
    </source>
</reference>
<comment type="cofactor">
    <cofactor evidence="1 4">
        <name>pyridoxal 5'-phosphate</name>
        <dbReference type="ChEBI" id="CHEBI:597326"/>
    </cofactor>
</comment>
<keyword evidence="7" id="KW-1185">Reference proteome</keyword>
<organism evidence="6 7">
    <name type="scientific">Metabacillus litoralis</name>
    <dbReference type="NCBI Taxonomy" id="152268"/>
    <lineage>
        <taxon>Bacteria</taxon>
        <taxon>Bacillati</taxon>
        <taxon>Bacillota</taxon>
        <taxon>Bacilli</taxon>
        <taxon>Bacillales</taxon>
        <taxon>Bacillaceae</taxon>
        <taxon>Metabacillus</taxon>
    </lineage>
</organism>
<proteinExistence type="inferred from homology"/>
<evidence type="ECO:0000256" key="3">
    <source>
        <dbReference type="ARBA" id="ARBA00022679"/>
    </source>
</evidence>
<evidence type="ECO:0000256" key="4">
    <source>
        <dbReference type="RuleBase" id="RU000481"/>
    </source>
</evidence>
<dbReference type="PROSITE" id="PS00105">
    <property type="entry name" value="AA_TRANSFER_CLASS_1"/>
    <property type="match status" value="1"/>
</dbReference>
<protein>
    <recommendedName>
        <fullName evidence="4">Aminotransferase</fullName>
        <ecNumber evidence="4">2.6.1.-</ecNumber>
    </recommendedName>
</protein>
<dbReference type="SUPFAM" id="SSF53383">
    <property type="entry name" value="PLP-dependent transferases"/>
    <property type="match status" value="1"/>
</dbReference>
<accession>A0A5C6W553</accession>
<dbReference type="Proteomes" id="UP000321363">
    <property type="component" value="Unassembled WGS sequence"/>
</dbReference>
<dbReference type="InterPro" id="IPR015422">
    <property type="entry name" value="PyrdxlP-dep_Trfase_small"/>
</dbReference>
<evidence type="ECO:0000256" key="1">
    <source>
        <dbReference type="ARBA" id="ARBA00001933"/>
    </source>
</evidence>
<dbReference type="GO" id="GO:0008483">
    <property type="term" value="F:transaminase activity"/>
    <property type="evidence" value="ECO:0007669"/>
    <property type="project" value="UniProtKB-KW"/>
</dbReference>
<dbReference type="RefSeq" id="WP_146945957.1">
    <property type="nucleotide sequence ID" value="NZ_VOQF01000001.1"/>
</dbReference>
<dbReference type="EC" id="2.6.1.-" evidence="4"/>
<evidence type="ECO:0000259" key="5">
    <source>
        <dbReference type="Pfam" id="PF00155"/>
    </source>
</evidence>
<dbReference type="Pfam" id="PF00155">
    <property type="entry name" value="Aminotran_1_2"/>
    <property type="match status" value="1"/>
</dbReference>
<dbReference type="InterPro" id="IPR004839">
    <property type="entry name" value="Aminotransferase_I/II_large"/>
</dbReference>
<comment type="similarity">
    <text evidence="4">Belongs to the class-I pyridoxal-phosphate-dependent aminotransferase family.</text>
</comment>
<dbReference type="InterPro" id="IPR015424">
    <property type="entry name" value="PyrdxlP-dep_Trfase"/>
</dbReference>
<feature type="domain" description="Aminotransferase class I/classII large" evidence="5">
    <location>
        <begin position="33"/>
        <end position="380"/>
    </location>
</feature>
<dbReference type="InterPro" id="IPR015421">
    <property type="entry name" value="PyrdxlP-dep_Trfase_major"/>
</dbReference>
<dbReference type="NCBIfam" id="NF005815">
    <property type="entry name" value="PRK07681.1"/>
    <property type="match status" value="1"/>
</dbReference>
<sequence length="388" mass="43221">MKITLSERMNFFKPSIFTELSHYKNKKIAKGVDIIDLSIGSPDLPPPDFITSILSKEVKREDQYGYSLTGTAEFNQEVAAFYKRNYNVQLQEKSEVLLMMGSQDGLVHFPLVFANPGDLILVPDPGYTAYAAGIAMAGAKPYFMPLKKEHQFLPNLSSIPVEIAKEAKLMILNFPGNPVPAVASSDYFKEVVEFAKKYNILVLHDFAYSELYFEGKKPISFLSIEGAMDIGVEMSSFSKNYNLAGTRIGYLAGNAEIVKAMSQLKSNLDYGVFLPVQKAAIHALRDGEEFCQKSRDIYESRRNTLVDGLKELGWVIVKPEAGMFLWAEIPRGWNSLDFTYALIDKAGVVVTPGHAFGPHGEGFVRIALVQNNEILTKAIDNIQKSTIF</sequence>
<keyword evidence="2 4" id="KW-0032">Aminotransferase</keyword>
<dbReference type="PANTHER" id="PTHR42832:SF3">
    <property type="entry name" value="L-GLUTAMINE--4-(METHYLSULFANYL)-2-OXOBUTANOATE AMINOTRANSFERASE"/>
    <property type="match status" value="1"/>
</dbReference>
<evidence type="ECO:0000313" key="6">
    <source>
        <dbReference type="EMBL" id="TXC93097.1"/>
    </source>
</evidence>
<dbReference type="OrthoDB" id="9802328at2"/>
<dbReference type="InterPro" id="IPR004838">
    <property type="entry name" value="NHTrfase_class1_PyrdxlP-BS"/>
</dbReference>
<name>A0A5C6W553_9BACI</name>
<keyword evidence="3 4" id="KW-0808">Transferase</keyword>
<dbReference type="Gene3D" id="3.40.640.10">
    <property type="entry name" value="Type I PLP-dependent aspartate aminotransferase-like (Major domain)"/>
    <property type="match status" value="1"/>
</dbReference>
<dbReference type="GO" id="GO:0030170">
    <property type="term" value="F:pyridoxal phosphate binding"/>
    <property type="evidence" value="ECO:0007669"/>
    <property type="project" value="InterPro"/>
</dbReference>
<evidence type="ECO:0000256" key="2">
    <source>
        <dbReference type="ARBA" id="ARBA00022576"/>
    </source>
</evidence>
<evidence type="ECO:0000313" key="7">
    <source>
        <dbReference type="Proteomes" id="UP000321363"/>
    </source>
</evidence>
<dbReference type="CDD" id="cd00609">
    <property type="entry name" value="AAT_like"/>
    <property type="match status" value="1"/>
</dbReference>
<dbReference type="Gene3D" id="3.90.1150.10">
    <property type="entry name" value="Aspartate Aminotransferase, domain 1"/>
    <property type="match status" value="1"/>
</dbReference>
<gene>
    <name evidence="6" type="ORF">FS935_02575</name>
</gene>
<dbReference type="EMBL" id="VOQF01000001">
    <property type="protein sequence ID" value="TXC93097.1"/>
    <property type="molecule type" value="Genomic_DNA"/>
</dbReference>
<dbReference type="InterPro" id="IPR050881">
    <property type="entry name" value="LL-DAP_aminotransferase"/>
</dbReference>
<dbReference type="PANTHER" id="PTHR42832">
    <property type="entry name" value="AMINO ACID AMINOTRANSFERASE"/>
    <property type="match status" value="1"/>
</dbReference>
<comment type="caution">
    <text evidence="6">The sequence shown here is derived from an EMBL/GenBank/DDBJ whole genome shotgun (WGS) entry which is preliminary data.</text>
</comment>